<dbReference type="Gene3D" id="2.120.10.30">
    <property type="entry name" value="TolB, C-terminal domain"/>
    <property type="match status" value="1"/>
</dbReference>
<evidence type="ECO:0000313" key="1">
    <source>
        <dbReference type="EMBL" id="SVA80864.1"/>
    </source>
</evidence>
<evidence type="ECO:0008006" key="2">
    <source>
        <dbReference type="Google" id="ProtNLM"/>
    </source>
</evidence>
<protein>
    <recommendedName>
        <fullName evidence="2">Biopolymer transporter Tol</fullName>
    </recommendedName>
</protein>
<proteinExistence type="predicted"/>
<organism evidence="1">
    <name type="scientific">marine metagenome</name>
    <dbReference type="NCBI Taxonomy" id="408172"/>
    <lineage>
        <taxon>unclassified sequences</taxon>
        <taxon>metagenomes</taxon>
        <taxon>ecological metagenomes</taxon>
    </lineage>
</organism>
<sequence>MASFGFAKVEYNHPELNWQTFETEHFQIHFHDETEMTAREAATVAEYIYPKITGFYEFKPKEKTHLILIDPDDYSNGAAYYYDNKIMIWASPLDFELRGSHRWLQNVITHEFAHIVSLQKAMKAGTKVPGAYLQFMNYEEEKRPDVLYGYPNTLISYPIPGTVVPPWLAEGVAQYMYENADWDHWDSHRDMILRDRAIHGKLLSFTEMNTFGKKGIGNESTYNSGFALSTFIANEYGPEKLKEIMIELSSPIQFSIGAAMENVLGDHGNDVYDSFITSLELKYNMLVSPIEINPVEGIQVQKEGTTNIFPKWHPEKNGFAYLSNKKNDYFGQTDLFYYDMDTEEEIKLMGSVHSAPTWHSNGEIIYYSKKPKFPNKHGSMFYDIYSYSFETEKEERLTFDARAFNPVFIDKDSTIAYLATYDGGQDIFILDLKSMQSRKMSNLTDRPILSHLNYDKSSYSLFFDITSHHYRNIGYFDLKTEEIGQTQQRPIFDPETGEKISGDMHFDPETGEAIIKTQFDPETGTQGFYKNHPHFDERNMSISDGGVQIYSQDKSGIYNLFMVNPIDTISGYITNLTGGAFMPDIAKDGRVLYSLYKNGAYTISLLDSIHLIPEDFVGYSPNYYQNNSGFSEPILTLNKTEAKSYVDQFPNMFIMPKVMMDYGTLKPGFYFYSSEVINRLAVFGGASLNKLNDWDLFFIFDFKRFYPTLFFETFYLTRNTTDNSKYQGIYDIHDNIKFRLVQFRTGMKIPIFGS</sequence>
<name>A0A381YV75_9ZZZZ</name>
<dbReference type="InterPro" id="IPR011042">
    <property type="entry name" value="6-blade_b-propeller_TolB-like"/>
</dbReference>
<dbReference type="PANTHER" id="PTHR36842:SF1">
    <property type="entry name" value="PROTEIN TOLB"/>
    <property type="match status" value="1"/>
</dbReference>
<dbReference type="EMBL" id="UINC01019133">
    <property type="protein sequence ID" value="SVA80864.1"/>
    <property type="molecule type" value="Genomic_DNA"/>
</dbReference>
<accession>A0A381YV75</accession>
<dbReference type="PANTHER" id="PTHR36842">
    <property type="entry name" value="PROTEIN TOLB HOMOLOG"/>
    <property type="match status" value="1"/>
</dbReference>
<dbReference type="SUPFAM" id="SSF82171">
    <property type="entry name" value="DPP6 N-terminal domain-like"/>
    <property type="match status" value="1"/>
</dbReference>
<gene>
    <name evidence="1" type="ORF">METZ01_LOCUS133718</name>
</gene>
<reference evidence="1" key="1">
    <citation type="submission" date="2018-05" db="EMBL/GenBank/DDBJ databases">
        <authorList>
            <person name="Lanie J.A."/>
            <person name="Ng W.-L."/>
            <person name="Kazmierczak K.M."/>
            <person name="Andrzejewski T.M."/>
            <person name="Davidsen T.M."/>
            <person name="Wayne K.J."/>
            <person name="Tettelin H."/>
            <person name="Glass J.I."/>
            <person name="Rusch D."/>
            <person name="Podicherti R."/>
            <person name="Tsui H.-C.T."/>
            <person name="Winkler M.E."/>
        </authorList>
    </citation>
    <scope>NUCLEOTIDE SEQUENCE</scope>
</reference>
<dbReference type="AlphaFoldDB" id="A0A381YV75"/>
<feature type="non-terminal residue" evidence="1">
    <location>
        <position position="754"/>
    </location>
</feature>